<feature type="domain" description="Helicase ATP-binding" evidence="10">
    <location>
        <begin position="253"/>
        <end position="436"/>
    </location>
</feature>
<dbReference type="InterPro" id="IPR006483">
    <property type="entry name" value="CRISPR-assoc_Cas3_HD"/>
</dbReference>
<dbReference type="PROSITE" id="PS51643">
    <property type="entry name" value="HD_CAS3"/>
    <property type="match status" value="1"/>
</dbReference>
<keyword evidence="5" id="KW-0547">Nucleotide-binding</keyword>
<dbReference type="GO" id="GO:0003676">
    <property type="term" value="F:nucleic acid binding"/>
    <property type="evidence" value="ECO:0007669"/>
    <property type="project" value="InterPro"/>
</dbReference>
<evidence type="ECO:0000256" key="5">
    <source>
        <dbReference type="ARBA" id="ARBA00022741"/>
    </source>
</evidence>
<dbReference type="EMBL" id="CP004145">
    <property type="protein sequence ID" value="AGO59985.1"/>
    <property type="molecule type" value="Genomic_DNA"/>
</dbReference>
<evidence type="ECO:0000256" key="2">
    <source>
        <dbReference type="ARBA" id="ARBA00009046"/>
    </source>
</evidence>
<gene>
    <name evidence="13" type="ORF">FACI_IFERC00001G0005</name>
</gene>
<proteinExistence type="inferred from homology"/>
<name>S0APJ8_FERAC</name>
<dbReference type="InterPro" id="IPR038257">
    <property type="entry name" value="CRISPR-assoc_Cas3_HD_sf"/>
</dbReference>
<feature type="domain" description="Helicase C-terminal" evidence="11">
    <location>
        <begin position="461"/>
        <end position="612"/>
    </location>
</feature>
<feature type="domain" description="HD Cas3-type" evidence="12">
    <location>
        <begin position="9"/>
        <end position="218"/>
    </location>
</feature>
<dbReference type="GO" id="GO:0046872">
    <property type="term" value="F:metal ion binding"/>
    <property type="evidence" value="ECO:0007669"/>
    <property type="project" value="UniProtKB-KW"/>
</dbReference>
<dbReference type="NCBIfam" id="TIGR01596">
    <property type="entry name" value="cas3_HD"/>
    <property type="match status" value="1"/>
</dbReference>
<comment type="similarity">
    <text evidence="1">In the N-terminal section; belongs to the CRISPR-associated nuclease Cas3-HD family.</text>
</comment>
<keyword evidence="9" id="KW-0051">Antiviral defense</keyword>
<dbReference type="SUPFAM" id="SSF52540">
    <property type="entry name" value="P-loop containing nucleoside triphosphate hydrolases"/>
    <property type="match status" value="1"/>
</dbReference>
<dbReference type="NCBIfam" id="TIGR01587">
    <property type="entry name" value="cas3_core"/>
    <property type="match status" value="1"/>
</dbReference>
<keyword evidence="6" id="KW-0378">Hydrolase</keyword>
<organism evidence="13 14">
    <name type="scientific">Ferroplasma acidarmanus Fer1</name>
    <dbReference type="NCBI Taxonomy" id="333146"/>
    <lineage>
        <taxon>Archaea</taxon>
        <taxon>Methanobacteriati</taxon>
        <taxon>Thermoplasmatota</taxon>
        <taxon>Thermoplasmata</taxon>
        <taxon>Thermoplasmatales</taxon>
        <taxon>Ferroplasmaceae</taxon>
        <taxon>Ferroplasma</taxon>
    </lineage>
</organism>
<evidence type="ECO:0000256" key="1">
    <source>
        <dbReference type="ARBA" id="ARBA00006847"/>
    </source>
</evidence>
<accession>S0APJ8</accession>
<evidence type="ECO:0000259" key="11">
    <source>
        <dbReference type="PROSITE" id="PS51194"/>
    </source>
</evidence>
<dbReference type="CDD" id="cd09641">
    <property type="entry name" value="Cas3''_I"/>
    <property type="match status" value="1"/>
</dbReference>
<dbReference type="PROSITE" id="PS51192">
    <property type="entry name" value="HELICASE_ATP_BIND_1"/>
    <property type="match status" value="1"/>
</dbReference>
<keyword evidence="4" id="KW-0479">Metal-binding</keyword>
<dbReference type="GO" id="GO:0140097">
    <property type="term" value="F:catalytic activity, acting on DNA"/>
    <property type="evidence" value="ECO:0007669"/>
    <property type="project" value="UniProtKB-ARBA"/>
</dbReference>
<dbReference type="InterPro" id="IPR001650">
    <property type="entry name" value="Helicase_C-like"/>
</dbReference>
<protein>
    <submittedName>
        <fullName evidence="13">CRISPR-associated helicase Cas3</fullName>
    </submittedName>
</protein>
<keyword evidence="8" id="KW-0067">ATP-binding</keyword>
<dbReference type="PANTHER" id="PTHR47959:SF16">
    <property type="entry name" value="CRISPR-ASSOCIATED NUCLEASE_HELICASE CAS3-RELATED"/>
    <property type="match status" value="1"/>
</dbReference>
<dbReference type="GO" id="GO:0005524">
    <property type="term" value="F:ATP binding"/>
    <property type="evidence" value="ECO:0007669"/>
    <property type="project" value="UniProtKB-KW"/>
</dbReference>
<evidence type="ECO:0000313" key="13">
    <source>
        <dbReference type="EMBL" id="AGO59985.1"/>
    </source>
</evidence>
<dbReference type="KEGG" id="fac:FACI_IFERC01G0005"/>
<dbReference type="HOGENOM" id="CLU_009347_1_1_2"/>
<evidence type="ECO:0000256" key="8">
    <source>
        <dbReference type="ARBA" id="ARBA00022840"/>
    </source>
</evidence>
<dbReference type="SMART" id="SM00487">
    <property type="entry name" value="DEXDc"/>
    <property type="match status" value="1"/>
</dbReference>
<dbReference type="RefSeq" id="WP_009886020.1">
    <property type="nucleotide sequence ID" value="NC_021592.1"/>
</dbReference>
<evidence type="ECO:0000313" key="14">
    <source>
        <dbReference type="Proteomes" id="UP000014660"/>
    </source>
</evidence>
<dbReference type="InterPro" id="IPR011545">
    <property type="entry name" value="DEAD/DEAH_box_helicase_dom"/>
</dbReference>
<reference evidence="13 14" key="1">
    <citation type="journal article" date="2007" name="Proc. Natl. Acad. Sci. U.S.A.">
        <title>Genome dynamics in a natural archaeal population.</title>
        <authorList>
            <person name="Allen E.E."/>
            <person name="Tyson G.W."/>
            <person name="Whitaker R.J."/>
            <person name="Detter J.C."/>
            <person name="Richardson P.M."/>
            <person name="Banfield J.F."/>
        </authorList>
    </citation>
    <scope>NUCLEOTIDE SEQUENCE [LARGE SCALE GENOMIC DNA]</scope>
    <source>
        <strain evidence="14">fer1</strain>
    </source>
</reference>
<dbReference type="PATRIC" id="fig|333146.12.peg.5"/>
<dbReference type="SMART" id="SM00490">
    <property type="entry name" value="HELICc"/>
    <property type="match status" value="1"/>
</dbReference>
<keyword evidence="7" id="KW-0347">Helicase</keyword>
<dbReference type="Gene3D" id="3.40.50.300">
    <property type="entry name" value="P-loop containing nucleotide triphosphate hydrolases"/>
    <property type="match status" value="2"/>
</dbReference>
<sequence length="746" mass="88092">MSSSIKIIAKSNGESLEEHTKKCIDNFIIIKEALNEKISYILNKYNIDNNNFWIHAFYAVAFHDFGKLDKSFQDMINKVIQQDPGDKVDIPKALPHALISAIALLNFEENNYLFDNIPISSICVLTHHSMLKDNLFERNSNLSNMNLYDYSDFISFVNKEFKEIFNTDPYKFNININNVDYKKIIKGIHNKIIEYYEKDKLRIMYIIIENIIHMCDWNASSNKSLNMDIDYDNKICMYLQNRPDFNKLNELQIFMQENNDNYIIQSPTGSGKTEASLLWSKYNNGRIVYILPTMVTSNKIFERLKQIFGDIVGIQHSTSLLLMDTDIDADKNNYNHDAFARFYYKTFSSPIMVSTVDQLLYSLFNINRWDSVFFNSGISNVIFDEIHAYDPYTTSLIIEYINKAHIFNQRVLIMSATIPDILKDFIKCKTKKINFVDKEFDINEIRYNVNVIDGDINNSIDIIKKHKDIKKILVIANTIKTAKYLYSQIRDIDEIKDKKVVLFHSQFTYNDRKEKSELLEKEDNIIAIATQVVEVSLDIDFDLLITQIAPPDALIQRFGRVNRRGKKGNTKIFIYKNCENDKYVYKNELMKKTFDYFNKYNYKSNTDSKKLINEIYNDNEYKENLKNAYTEVKNKIYEIQVEDLKSVYKFNIEEQIAEKHNLIRKISYIKILCIPDKYYNNVFQAYEKSIYEGWKEFLKYSLNIPYESTKGHIKTCETYNFKYFDFEYTFEEGINYDKINIDSTII</sequence>
<dbReference type="GeneID" id="16024149"/>
<evidence type="ECO:0000256" key="6">
    <source>
        <dbReference type="ARBA" id="ARBA00022801"/>
    </source>
</evidence>
<dbReference type="InterPro" id="IPR050079">
    <property type="entry name" value="DEAD_box_RNA_helicase"/>
</dbReference>
<dbReference type="GO" id="GO:0005829">
    <property type="term" value="C:cytosol"/>
    <property type="evidence" value="ECO:0007669"/>
    <property type="project" value="TreeGrafter"/>
</dbReference>
<dbReference type="GO" id="GO:0003724">
    <property type="term" value="F:RNA helicase activity"/>
    <property type="evidence" value="ECO:0007669"/>
    <property type="project" value="TreeGrafter"/>
</dbReference>
<dbReference type="GO" id="GO:0051607">
    <property type="term" value="P:defense response to virus"/>
    <property type="evidence" value="ECO:0007669"/>
    <property type="project" value="UniProtKB-KW"/>
</dbReference>
<comment type="similarity">
    <text evidence="2">In the central section; belongs to the CRISPR-associated helicase Cas3 family.</text>
</comment>
<dbReference type="Gene3D" id="1.10.3210.30">
    <property type="match status" value="1"/>
</dbReference>
<dbReference type="AlphaFoldDB" id="S0APJ8"/>
<dbReference type="Proteomes" id="UP000014660">
    <property type="component" value="Chromosome"/>
</dbReference>
<dbReference type="PROSITE" id="PS51194">
    <property type="entry name" value="HELICASE_CTER"/>
    <property type="match status" value="1"/>
</dbReference>
<keyword evidence="14" id="KW-1185">Reference proteome</keyword>
<dbReference type="GO" id="GO:0016787">
    <property type="term" value="F:hydrolase activity"/>
    <property type="evidence" value="ECO:0007669"/>
    <property type="project" value="UniProtKB-KW"/>
</dbReference>
<evidence type="ECO:0000259" key="10">
    <source>
        <dbReference type="PROSITE" id="PS51192"/>
    </source>
</evidence>
<dbReference type="InterPro" id="IPR054712">
    <property type="entry name" value="Cas3-like_dom"/>
</dbReference>
<dbReference type="InterPro" id="IPR014001">
    <property type="entry name" value="Helicase_ATP-bd"/>
</dbReference>
<dbReference type="InterPro" id="IPR006474">
    <property type="entry name" value="Helicase_Cas3_CRISPR-ass_core"/>
</dbReference>
<evidence type="ECO:0000259" key="12">
    <source>
        <dbReference type="PROSITE" id="PS51643"/>
    </source>
</evidence>
<dbReference type="Pfam" id="PF18019">
    <property type="entry name" value="Cas3_HD"/>
    <property type="match status" value="1"/>
</dbReference>
<evidence type="ECO:0000256" key="3">
    <source>
        <dbReference type="ARBA" id="ARBA00022722"/>
    </source>
</evidence>
<dbReference type="PANTHER" id="PTHR47959">
    <property type="entry name" value="ATP-DEPENDENT RNA HELICASE RHLE-RELATED"/>
    <property type="match status" value="1"/>
</dbReference>
<evidence type="ECO:0000256" key="4">
    <source>
        <dbReference type="ARBA" id="ARBA00022723"/>
    </source>
</evidence>
<evidence type="ECO:0000256" key="9">
    <source>
        <dbReference type="ARBA" id="ARBA00023118"/>
    </source>
</evidence>
<evidence type="ECO:0000256" key="7">
    <source>
        <dbReference type="ARBA" id="ARBA00022806"/>
    </source>
</evidence>
<dbReference type="Pfam" id="PF00270">
    <property type="entry name" value="DEAD"/>
    <property type="match status" value="1"/>
</dbReference>
<dbReference type="Pfam" id="PF22590">
    <property type="entry name" value="Cas3-like_C_2"/>
    <property type="match status" value="1"/>
</dbReference>
<keyword evidence="3" id="KW-0540">Nuclease</keyword>
<dbReference type="InterPro" id="IPR027417">
    <property type="entry name" value="P-loop_NTPase"/>
</dbReference>
<dbReference type="GO" id="GO:0004518">
    <property type="term" value="F:nuclease activity"/>
    <property type="evidence" value="ECO:0007669"/>
    <property type="project" value="UniProtKB-KW"/>
</dbReference>